<accession>A0ABV0B849</accession>
<evidence type="ECO:0000256" key="1">
    <source>
        <dbReference type="SAM" id="Phobius"/>
    </source>
</evidence>
<dbReference type="Pfam" id="PF11159">
    <property type="entry name" value="DUF2939"/>
    <property type="match status" value="1"/>
</dbReference>
<protein>
    <submittedName>
        <fullName evidence="2">DUF2939 domain-containing protein</fullName>
    </submittedName>
</protein>
<dbReference type="Proteomes" id="UP001427805">
    <property type="component" value="Unassembled WGS sequence"/>
</dbReference>
<keyword evidence="1" id="KW-0472">Membrane</keyword>
<feature type="transmembrane region" description="Helical" evidence="1">
    <location>
        <begin position="6"/>
        <end position="24"/>
    </location>
</feature>
<organism evidence="2 3">
    <name type="scientific">Sphingomonas rustica</name>
    <dbReference type="NCBI Taxonomy" id="3103142"/>
    <lineage>
        <taxon>Bacteria</taxon>
        <taxon>Pseudomonadati</taxon>
        <taxon>Pseudomonadota</taxon>
        <taxon>Alphaproteobacteria</taxon>
        <taxon>Sphingomonadales</taxon>
        <taxon>Sphingomonadaceae</taxon>
        <taxon>Sphingomonas</taxon>
    </lineage>
</organism>
<sequence length="168" mass="18460">MTARRWIIAGVATLILLAGGWYFGSPWLTLYQIRNAAQAGDAAALSGHIDYEALRDDVRRQLRDRLRAEGVTRGRLGESLVVGAIADGVADAVVRPEGLEAIFAAEAASPNTPFRMRAADMKMRRDGFDQFRLVKRDGQGGELVFRRHGLGWKLAAVKLPADFRPLSN</sequence>
<dbReference type="InterPro" id="IPR021330">
    <property type="entry name" value="DUF2939"/>
</dbReference>
<name>A0ABV0B849_9SPHN</name>
<keyword evidence="3" id="KW-1185">Reference proteome</keyword>
<gene>
    <name evidence="2" type="ORF">TPR58_11225</name>
</gene>
<evidence type="ECO:0000313" key="3">
    <source>
        <dbReference type="Proteomes" id="UP001427805"/>
    </source>
</evidence>
<reference evidence="2 3" key="1">
    <citation type="submission" date="2024-05" db="EMBL/GenBank/DDBJ databases">
        <title>Sphingomonas sp. HF-S3 16S ribosomal RNA gene Genome sequencing and assembly.</title>
        <authorList>
            <person name="Lee H."/>
        </authorList>
    </citation>
    <scope>NUCLEOTIDE SEQUENCE [LARGE SCALE GENOMIC DNA]</scope>
    <source>
        <strain evidence="2 3">HF-S3</strain>
    </source>
</reference>
<keyword evidence="1" id="KW-1133">Transmembrane helix</keyword>
<comment type="caution">
    <text evidence="2">The sequence shown here is derived from an EMBL/GenBank/DDBJ whole genome shotgun (WGS) entry which is preliminary data.</text>
</comment>
<evidence type="ECO:0000313" key="2">
    <source>
        <dbReference type="EMBL" id="MEN3747740.1"/>
    </source>
</evidence>
<proteinExistence type="predicted"/>
<dbReference type="EMBL" id="JBDIZK010000006">
    <property type="protein sequence ID" value="MEN3747740.1"/>
    <property type="molecule type" value="Genomic_DNA"/>
</dbReference>
<dbReference type="RefSeq" id="WP_346246748.1">
    <property type="nucleotide sequence ID" value="NZ_JBDIZK010000006.1"/>
</dbReference>
<keyword evidence="1" id="KW-0812">Transmembrane</keyword>